<evidence type="ECO:0000256" key="3">
    <source>
        <dbReference type="ARBA" id="ARBA00023315"/>
    </source>
</evidence>
<feature type="binding site" evidence="4">
    <location>
        <begin position="255"/>
        <end position="257"/>
    </location>
    <ligand>
        <name>acetyl-CoA</name>
        <dbReference type="ChEBI" id="CHEBI:57288"/>
        <label>2</label>
    </ligand>
</feature>
<organism evidence="6 7">
    <name type="scientific">Micrococcoides hystricis</name>
    <dbReference type="NCBI Taxonomy" id="1572761"/>
    <lineage>
        <taxon>Bacteria</taxon>
        <taxon>Bacillati</taxon>
        <taxon>Actinomycetota</taxon>
        <taxon>Actinomycetes</taxon>
        <taxon>Micrococcales</taxon>
        <taxon>Micrococcaceae</taxon>
        <taxon>Micrococcoides</taxon>
    </lineage>
</organism>
<gene>
    <name evidence="4 6" type="primary">mshD</name>
    <name evidence="6" type="ORF">ACFFFR_04340</name>
</gene>
<dbReference type="Pfam" id="PF00583">
    <property type="entry name" value="Acetyltransf_1"/>
    <property type="match status" value="1"/>
</dbReference>
<dbReference type="GO" id="GO:0035447">
    <property type="term" value="F:mycothiol synthase activity"/>
    <property type="evidence" value="ECO:0007669"/>
    <property type="project" value="UniProtKB-EC"/>
</dbReference>
<dbReference type="InterPro" id="IPR050680">
    <property type="entry name" value="YpeA/RimI_acetyltransf"/>
</dbReference>
<keyword evidence="3 4" id="KW-0012">Acyltransferase</keyword>
<feature type="binding site" evidence="4">
    <location>
        <position position="197"/>
    </location>
    <ligand>
        <name>1D-myo-inositol 2-(L-cysteinylamino)-2-deoxy-alpha-D-glucopyranoside</name>
        <dbReference type="ChEBI" id="CHEBI:58887"/>
    </ligand>
</feature>
<dbReference type="Proteomes" id="UP001589862">
    <property type="component" value="Unassembled WGS sequence"/>
</dbReference>
<keyword evidence="2 4" id="KW-0677">Repeat</keyword>
<feature type="binding site" evidence="4">
    <location>
        <position position="251"/>
    </location>
    <ligand>
        <name>1D-myo-inositol 2-(L-cysteinylamino)-2-deoxy-alpha-D-glucopyranoside</name>
        <dbReference type="ChEBI" id="CHEBI:58887"/>
    </ligand>
</feature>
<comment type="catalytic activity">
    <reaction evidence="4">
        <text>1D-myo-inositol 2-(L-cysteinylamino)-2-deoxy-alpha-D-glucopyranoside + acetyl-CoA = mycothiol + CoA + H(+)</text>
        <dbReference type="Rhea" id="RHEA:26172"/>
        <dbReference type="ChEBI" id="CHEBI:15378"/>
        <dbReference type="ChEBI" id="CHEBI:16768"/>
        <dbReference type="ChEBI" id="CHEBI:57287"/>
        <dbReference type="ChEBI" id="CHEBI:57288"/>
        <dbReference type="ChEBI" id="CHEBI:58887"/>
        <dbReference type="EC" id="2.3.1.189"/>
    </reaction>
</comment>
<comment type="similarity">
    <text evidence="4">Belongs to the acetyltransferase family. MshD subfamily.</text>
</comment>
<dbReference type="InterPro" id="IPR016181">
    <property type="entry name" value="Acyl_CoA_acyltransferase"/>
</dbReference>
<reference evidence="6 7" key="1">
    <citation type="submission" date="2024-09" db="EMBL/GenBank/DDBJ databases">
        <authorList>
            <person name="Sun Q."/>
            <person name="Mori K."/>
        </authorList>
    </citation>
    <scope>NUCLEOTIDE SEQUENCE [LARGE SCALE GENOMIC DNA]</scope>
    <source>
        <strain evidence="6 7">NCAIM B.02604</strain>
    </source>
</reference>
<proteinExistence type="inferred from homology"/>
<feature type="domain" description="N-acetyltransferase" evidence="5">
    <location>
        <begin position="170"/>
        <end position="322"/>
    </location>
</feature>
<dbReference type="NCBIfam" id="TIGR03448">
    <property type="entry name" value="mycothiol_MshD"/>
    <property type="match status" value="1"/>
</dbReference>
<dbReference type="RefSeq" id="WP_377458305.1">
    <property type="nucleotide sequence ID" value="NZ_JBHLUB010000021.1"/>
</dbReference>
<dbReference type="Gene3D" id="3.40.630.30">
    <property type="match status" value="1"/>
</dbReference>
<comment type="function">
    <text evidence="4">Catalyzes the transfer of acetyl from acetyl-CoA to desacetylmycothiol (Cys-GlcN-Ins) to form mycothiol.</text>
</comment>
<dbReference type="InterPro" id="IPR017813">
    <property type="entry name" value="Mycothiol_AcTrfase"/>
</dbReference>
<dbReference type="SUPFAM" id="SSF55729">
    <property type="entry name" value="Acyl-CoA N-acyltransferases (Nat)"/>
    <property type="match status" value="1"/>
</dbReference>
<keyword evidence="7" id="KW-1185">Reference proteome</keyword>
<dbReference type="InterPro" id="IPR000182">
    <property type="entry name" value="GNAT_dom"/>
</dbReference>
<dbReference type="EC" id="2.3.1.189" evidence="4"/>
<dbReference type="PROSITE" id="PS51186">
    <property type="entry name" value="GNAT"/>
    <property type="match status" value="1"/>
</dbReference>
<dbReference type="PANTHER" id="PTHR43420">
    <property type="entry name" value="ACETYLTRANSFERASE"/>
    <property type="match status" value="1"/>
</dbReference>
<feature type="binding site" evidence="4">
    <location>
        <begin position="93"/>
        <end position="95"/>
    </location>
    <ligand>
        <name>acetyl-CoA</name>
        <dbReference type="ChEBI" id="CHEBI:57288"/>
        <label>1</label>
    </ligand>
</feature>
<evidence type="ECO:0000313" key="6">
    <source>
        <dbReference type="EMBL" id="MFC0581615.1"/>
    </source>
</evidence>
<feature type="binding site" evidence="4">
    <location>
        <position position="48"/>
    </location>
    <ligand>
        <name>1D-myo-inositol 2-(L-cysteinylamino)-2-deoxy-alpha-D-glucopyranoside</name>
        <dbReference type="ChEBI" id="CHEBI:58887"/>
    </ligand>
</feature>
<feature type="binding site" evidence="4">
    <location>
        <position position="237"/>
    </location>
    <ligand>
        <name>1D-myo-inositol 2-(L-cysteinylamino)-2-deoxy-alpha-D-glucopyranoside</name>
        <dbReference type="ChEBI" id="CHEBI:58887"/>
    </ligand>
</feature>
<dbReference type="HAMAP" id="MF_01698">
    <property type="entry name" value="MshD"/>
    <property type="match status" value="1"/>
</dbReference>
<sequence>MADDLSTDVPPATHFVVFSAPLPAAALSAIRALASQSQRADGSPPFSDQTLLSLPAHQSLYGVLALARDTDLADMQDEDLLGAVVVADSVLELTTHPAHRDQGIASTLLETLRGAFSDDELKTVDAWRHGSDSKADKFAITYDFRPVRELWKMSVTADRSFPAPELADGIRLRTFQPGADEQPWLELNAAAFADHPEQGKLTLEDLNARQAEDWFDADGFFLAENASGDLVAFHWTKIVTPSSPEEPRVGEVYVVGVSPQAQGQGLGLALTLAGLEYLAQKVDVIELYVDADNIPAVGLYRKLGFERATVDVMYQHSSRAKN</sequence>
<feature type="binding site" evidence="4">
    <location>
        <position position="288"/>
    </location>
    <ligand>
        <name>1D-myo-inositol 2-(L-cysteinylamino)-2-deoxy-alpha-D-glucopyranoside</name>
        <dbReference type="ChEBI" id="CHEBI:58887"/>
    </ligand>
</feature>
<keyword evidence="1 4" id="KW-0808">Transferase</keyword>
<name>A0ABV6P967_9MICC</name>
<evidence type="ECO:0000256" key="4">
    <source>
        <dbReference type="HAMAP-Rule" id="MF_01698"/>
    </source>
</evidence>
<dbReference type="PIRSF" id="PIRSF021524">
    <property type="entry name" value="MSH_acetyltransferase"/>
    <property type="match status" value="1"/>
</dbReference>
<dbReference type="PANTHER" id="PTHR43420:SF12">
    <property type="entry name" value="N-ACETYLTRANSFERASE DOMAIN-CONTAINING PROTEIN"/>
    <property type="match status" value="1"/>
</dbReference>
<accession>A0ABV6P967</accession>
<evidence type="ECO:0000256" key="1">
    <source>
        <dbReference type="ARBA" id="ARBA00022679"/>
    </source>
</evidence>
<comment type="caution">
    <text evidence="4">Lacks conserved residue(s) required for the propagation of feature annotation.</text>
</comment>
<protein>
    <recommendedName>
        <fullName evidence="4">Mycothiol acetyltransferase</fullName>
        <shortName evidence="4">MSH acetyltransferase</shortName>
        <ecNumber evidence="4">2.3.1.189</ecNumber>
    </recommendedName>
    <alternativeName>
        <fullName evidence="4">Mycothiol synthase</fullName>
    </alternativeName>
</protein>
<evidence type="ECO:0000259" key="5">
    <source>
        <dbReference type="PROSITE" id="PS51186"/>
    </source>
</evidence>
<dbReference type="EMBL" id="JBHLUB010000021">
    <property type="protein sequence ID" value="MFC0581615.1"/>
    <property type="molecule type" value="Genomic_DNA"/>
</dbReference>
<comment type="subunit">
    <text evidence="4">Monomer.</text>
</comment>
<evidence type="ECO:0000313" key="7">
    <source>
        <dbReference type="Proteomes" id="UP001589862"/>
    </source>
</evidence>
<comment type="caution">
    <text evidence="6">The sequence shown here is derived from an EMBL/GenBank/DDBJ whole genome shotgun (WGS) entry which is preliminary data.</text>
</comment>
<evidence type="ECO:0000256" key="2">
    <source>
        <dbReference type="ARBA" id="ARBA00022737"/>
    </source>
</evidence>